<evidence type="ECO:0000313" key="2">
    <source>
        <dbReference type="Proteomes" id="UP000012089"/>
    </source>
</evidence>
<dbReference type="EMBL" id="AFMF02000038">
    <property type="protein sequence ID" value="EMM93729.1"/>
    <property type="molecule type" value="Genomic_DNA"/>
</dbReference>
<reference evidence="1 2" key="1">
    <citation type="submission" date="2013-01" db="EMBL/GenBank/DDBJ databases">
        <authorList>
            <person name="Harkins D.M."/>
            <person name="Durkin A.S."/>
            <person name="Brinkac L.M."/>
            <person name="Haft D.H."/>
            <person name="Selengut J.D."/>
            <person name="Sanka R."/>
            <person name="DePew J."/>
            <person name="Purushe J."/>
            <person name="Tulsiani S.M."/>
            <person name="Graham G.C."/>
            <person name="Burns M.-A."/>
            <person name="Dohnt M.F."/>
            <person name="Smythe L.D."/>
            <person name="McKay D.B."/>
            <person name="Craig S.B."/>
            <person name="Vinetz J.M."/>
            <person name="Sutton G.G."/>
            <person name="Nierman W.C."/>
            <person name="Fouts D.E."/>
        </authorList>
    </citation>
    <scope>NUCLEOTIDE SEQUENCE [LARGE SCALE GENOMIC DNA]</scope>
    <source>
        <strain evidence="1 2">LT2156</strain>
    </source>
</reference>
<accession>M6HFP4</accession>
<dbReference type="Proteomes" id="UP000012089">
    <property type="component" value="Unassembled WGS sequence"/>
</dbReference>
<dbReference type="AlphaFoldDB" id="M6HFP4"/>
<gene>
    <name evidence="1" type="ORF">LEP1GSC158_5006</name>
</gene>
<evidence type="ECO:0000313" key="1">
    <source>
        <dbReference type="EMBL" id="EMM93729.1"/>
    </source>
</evidence>
<organism evidence="1 2">
    <name type="scientific">Leptospira interrogans serovar Zanoni str. LT2156</name>
    <dbReference type="NCBI Taxonomy" id="1001601"/>
    <lineage>
        <taxon>Bacteria</taxon>
        <taxon>Pseudomonadati</taxon>
        <taxon>Spirochaetota</taxon>
        <taxon>Spirochaetia</taxon>
        <taxon>Leptospirales</taxon>
        <taxon>Leptospiraceae</taxon>
        <taxon>Leptospira</taxon>
    </lineage>
</organism>
<protein>
    <submittedName>
        <fullName evidence="1">Uncharacterized protein</fullName>
    </submittedName>
</protein>
<name>M6HFP4_LEPIR</name>
<sequence>MFVLKVSQLGVMLIPFLPVCLAYSIEKSKGIFAFLSWVVRLEILRPKVCN</sequence>
<comment type="caution">
    <text evidence="1">The sequence shown here is derived from an EMBL/GenBank/DDBJ whole genome shotgun (WGS) entry which is preliminary data.</text>
</comment>
<proteinExistence type="predicted"/>